<gene>
    <name evidence="8" type="ORF">QE109_07080</name>
</gene>
<feature type="transmembrane region" description="Helical" evidence="6">
    <location>
        <begin position="240"/>
        <end position="260"/>
    </location>
</feature>
<protein>
    <submittedName>
        <fullName evidence="8">ABC transporter permease</fullName>
    </submittedName>
</protein>
<feature type="transmembrane region" description="Helical" evidence="6">
    <location>
        <begin position="20"/>
        <end position="42"/>
    </location>
</feature>
<evidence type="ECO:0000256" key="1">
    <source>
        <dbReference type="ARBA" id="ARBA00004651"/>
    </source>
</evidence>
<organism evidence="8 9">
    <name type="scientific">Fusibacter bizertensis</name>
    <dbReference type="NCBI Taxonomy" id="1488331"/>
    <lineage>
        <taxon>Bacteria</taxon>
        <taxon>Bacillati</taxon>
        <taxon>Bacillota</taxon>
        <taxon>Clostridia</taxon>
        <taxon>Eubacteriales</taxon>
        <taxon>Eubacteriales Family XII. Incertae Sedis</taxon>
        <taxon>Fusibacter</taxon>
    </lineage>
</organism>
<keyword evidence="9" id="KW-1185">Reference proteome</keyword>
<feature type="transmembrane region" description="Helical" evidence="6">
    <location>
        <begin position="355"/>
        <end position="374"/>
    </location>
</feature>
<sequence>MLLKLYIKDLKVILSDKKGLMIFVLMPMILTTILSFALSGSFGEPGKMDRIPVAIVSLYDKASESKAYMETAAQYMGDNAQTLKNSMDESLDFEAIFFDTFLGNSEIQSILEVMKMSEADAMAALEDGRVKVAVILPEGFIYDQLVNFTLPNRNNIDVKVIQHPDYSYSGDIVESIVGSYFDTLNKQIVSKNTYLEAGAVYLDRDALFSGMSEILAQDNNSSREVVNILTIPGKRLINSFTYYSIGMMGMFILYSAGYMGRELLREKRMLTLDRGVVSGVHYGKVLASKFMMTLTVCFVQMSVLILYATLILGVGWNNPIKIIVGIFFSAMAVSGVGVFISAITLTADNYRVANIFENLLIHLFALIGGSYIPLDVLPKIFLSIKYFALNGIVLDLFINIYQNEGWQKLSFYFGFLVAITVVFTTIAAIIIRRKEAATYEGFIEA</sequence>
<dbReference type="Proteomes" id="UP001158045">
    <property type="component" value="Unassembled WGS sequence"/>
</dbReference>
<dbReference type="PANTHER" id="PTHR30294">
    <property type="entry name" value="MEMBRANE COMPONENT OF ABC TRANSPORTER YHHJ-RELATED"/>
    <property type="match status" value="1"/>
</dbReference>
<proteinExistence type="predicted"/>
<evidence type="ECO:0000256" key="5">
    <source>
        <dbReference type="ARBA" id="ARBA00023136"/>
    </source>
</evidence>
<dbReference type="EMBL" id="JARYZI010000004">
    <property type="protein sequence ID" value="MDH8677904.1"/>
    <property type="molecule type" value="Genomic_DNA"/>
</dbReference>
<accession>A0ABT6NBX9</accession>
<evidence type="ECO:0000256" key="3">
    <source>
        <dbReference type="ARBA" id="ARBA00022692"/>
    </source>
</evidence>
<feature type="transmembrane region" description="Helical" evidence="6">
    <location>
        <begin position="290"/>
        <end position="316"/>
    </location>
</feature>
<name>A0ABT6NBX9_9FIRM</name>
<feature type="transmembrane region" description="Helical" evidence="6">
    <location>
        <begin position="410"/>
        <end position="431"/>
    </location>
</feature>
<dbReference type="InterPro" id="IPR051449">
    <property type="entry name" value="ABC-2_transporter_component"/>
</dbReference>
<evidence type="ECO:0000313" key="9">
    <source>
        <dbReference type="Proteomes" id="UP001158045"/>
    </source>
</evidence>
<dbReference type="RefSeq" id="WP_281093732.1">
    <property type="nucleotide sequence ID" value="NZ_JARYZI010000004.1"/>
</dbReference>
<evidence type="ECO:0000313" key="8">
    <source>
        <dbReference type="EMBL" id="MDH8677904.1"/>
    </source>
</evidence>
<evidence type="ECO:0000256" key="2">
    <source>
        <dbReference type="ARBA" id="ARBA00022475"/>
    </source>
</evidence>
<evidence type="ECO:0000259" key="7">
    <source>
        <dbReference type="Pfam" id="PF12698"/>
    </source>
</evidence>
<keyword evidence="4 6" id="KW-1133">Transmembrane helix</keyword>
<evidence type="ECO:0000256" key="4">
    <source>
        <dbReference type="ARBA" id="ARBA00022989"/>
    </source>
</evidence>
<dbReference type="Pfam" id="PF12698">
    <property type="entry name" value="ABC2_membrane_3"/>
    <property type="match status" value="1"/>
</dbReference>
<reference evidence="8 9" key="1">
    <citation type="submission" date="2023-04" db="EMBL/GenBank/DDBJ databases">
        <title>Fusibacter bizertensis strain WBS, isolated from littoral bottom sediments of the Arctic seas - biochemical and genomic analysis.</title>
        <authorList>
            <person name="Brioukhanov A.L."/>
        </authorList>
    </citation>
    <scope>NUCLEOTIDE SEQUENCE [LARGE SCALE GENOMIC DNA]</scope>
    <source>
        <strain evidence="8 9">WBS</strain>
    </source>
</reference>
<dbReference type="PANTHER" id="PTHR30294:SF29">
    <property type="entry name" value="MULTIDRUG ABC TRANSPORTER PERMEASE YBHS-RELATED"/>
    <property type="match status" value="1"/>
</dbReference>
<comment type="subcellular location">
    <subcellularLocation>
        <location evidence="1">Cell membrane</location>
        <topology evidence="1">Multi-pass membrane protein</topology>
    </subcellularLocation>
</comment>
<keyword evidence="2" id="KW-1003">Cell membrane</keyword>
<dbReference type="InterPro" id="IPR013525">
    <property type="entry name" value="ABC2_TM"/>
</dbReference>
<keyword evidence="5 6" id="KW-0472">Membrane</keyword>
<keyword evidence="3 6" id="KW-0812">Transmembrane</keyword>
<evidence type="ECO:0000256" key="6">
    <source>
        <dbReference type="SAM" id="Phobius"/>
    </source>
</evidence>
<feature type="domain" description="ABC-2 type transporter transmembrane" evidence="7">
    <location>
        <begin position="17"/>
        <end position="429"/>
    </location>
</feature>
<feature type="transmembrane region" description="Helical" evidence="6">
    <location>
        <begin position="322"/>
        <end position="343"/>
    </location>
</feature>
<comment type="caution">
    <text evidence="8">The sequence shown here is derived from an EMBL/GenBank/DDBJ whole genome shotgun (WGS) entry which is preliminary data.</text>
</comment>